<protein>
    <submittedName>
        <fullName evidence="6">Uncharacterized protein</fullName>
    </submittedName>
</protein>
<comment type="subcellular location">
    <subcellularLocation>
        <location evidence="1">Endosome</location>
    </subcellularLocation>
</comment>
<keyword evidence="5" id="KW-0653">Protein transport</keyword>
<dbReference type="GO" id="GO:0032456">
    <property type="term" value="P:endocytic recycling"/>
    <property type="evidence" value="ECO:0007669"/>
    <property type="project" value="InterPro"/>
</dbReference>
<comment type="similarity">
    <text evidence="2">Belongs to the VPS35L family.</text>
</comment>
<organism evidence="6">
    <name type="scientific">Aphanomyces astaci</name>
    <name type="common">Crayfish plague agent</name>
    <dbReference type="NCBI Taxonomy" id="112090"/>
    <lineage>
        <taxon>Eukaryota</taxon>
        <taxon>Sar</taxon>
        <taxon>Stramenopiles</taxon>
        <taxon>Oomycota</taxon>
        <taxon>Saprolegniomycetes</taxon>
        <taxon>Saprolegniales</taxon>
        <taxon>Verrucalvaceae</taxon>
        <taxon>Aphanomyces</taxon>
    </lineage>
</organism>
<dbReference type="EMBL" id="KI913127">
    <property type="protein sequence ID" value="ETV80011.1"/>
    <property type="molecule type" value="Genomic_DNA"/>
</dbReference>
<proteinExistence type="inferred from homology"/>
<dbReference type="InterPro" id="IPR029705">
    <property type="entry name" value="VPS35L"/>
</dbReference>
<dbReference type="GO" id="GO:0005768">
    <property type="term" value="C:endosome"/>
    <property type="evidence" value="ECO:0007669"/>
    <property type="project" value="UniProtKB-SubCell"/>
</dbReference>
<evidence type="ECO:0000256" key="3">
    <source>
        <dbReference type="ARBA" id="ARBA00022448"/>
    </source>
</evidence>
<dbReference type="GeneID" id="20809195"/>
<evidence type="ECO:0000256" key="2">
    <source>
        <dbReference type="ARBA" id="ARBA00010704"/>
    </source>
</evidence>
<evidence type="ECO:0000313" key="6">
    <source>
        <dbReference type="EMBL" id="ETV80011.1"/>
    </source>
</evidence>
<gene>
    <name evidence="6" type="ORF">H257_07199</name>
</gene>
<dbReference type="VEuPathDB" id="FungiDB:H257_07199"/>
<dbReference type="RefSeq" id="XP_009830947.1">
    <property type="nucleotide sequence ID" value="XM_009832645.1"/>
</dbReference>
<dbReference type="PANTHER" id="PTHR13673">
    <property type="entry name" value="ESOPHAGEAL CANCER ASSOCIATED PROTEIN"/>
    <property type="match status" value="1"/>
</dbReference>
<dbReference type="GO" id="GO:0015031">
    <property type="term" value="P:protein transport"/>
    <property type="evidence" value="ECO:0007669"/>
    <property type="project" value="UniProtKB-KW"/>
</dbReference>
<evidence type="ECO:0000256" key="5">
    <source>
        <dbReference type="ARBA" id="ARBA00022927"/>
    </source>
</evidence>
<sequence length="558" mass="62486">MAYTSDRSSPDGGTDGTWQLGVKKLTLSESRLVRECVLSAVVEQDDPLSLVVPSDKAFTRTAPLVSSTSTVPSKTLVQASSHPGTSSNDVVALEAGELDPLSAFMSDVRDNHGTAANATLPPPTSDSVIALSYVDPKNELLDEWTVLKDVVFQTFSAERFHITLHANDDATDSDVKKKVVYSNSTTSNNPVMQRARARLEQLENPTALDEPTTIEVSQSEYISRIKALQQDFLNAWHDDQKVLALRITIKCIKLLGDTSFPKFYPCMFVLVSDVLDCFGAHVFNRIKAKADDHHVLPHGFTCVDVDIEAKETCRNWFYKTACIRELLPRIYTEIALLRCYRFLCDGEYPHIVARLSNMIKGVGDVTVALYARTYLALASSRVLPATNSTNVLLQSMQDYMYIMHRFGLDKAVQYYTQTESTESDLQAIHAPGVHWLMKSIALAATEQHVDLLFHEYKQYAENSMVLEQMVTAFPGKLLAKHTMALVQLIRQTNHKEELFRCLSLKLVEAPPPAHDKLVFLNEVWSTITRLDDVHAYLRCAAAFVALLVAHYSVQYIYI</sequence>
<dbReference type="STRING" id="112090.W4GKY1"/>
<dbReference type="OrthoDB" id="1734063at2759"/>
<accession>W4GKY1</accession>
<evidence type="ECO:0000256" key="1">
    <source>
        <dbReference type="ARBA" id="ARBA00004177"/>
    </source>
</evidence>
<keyword evidence="3" id="KW-0813">Transport</keyword>
<reference evidence="6" key="1">
    <citation type="submission" date="2013-12" db="EMBL/GenBank/DDBJ databases">
        <title>The Genome Sequence of Aphanomyces astaci APO3.</title>
        <authorList>
            <consortium name="The Broad Institute Genomics Platform"/>
            <person name="Russ C."/>
            <person name="Tyler B."/>
            <person name="van West P."/>
            <person name="Dieguez-Uribeondo J."/>
            <person name="Young S.K."/>
            <person name="Zeng Q."/>
            <person name="Gargeya S."/>
            <person name="Fitzgerald M."/>
            <person name="Abouelleil A."/>
            <person name="Alvarado L."/>
            <person name="Chapman S.B."/>
            <person name="Gainer-Dewar J."/>
            <person name="Goldberg J."/>
            <person name="Griggs A."/>
            <person name="Gujja S."/>
            <person name="Hansen M."/>
            <person name="Howarth C."/>
            <person name="Imamovic A."/>
            <person name="Ireland A."/>
            <person name="Larimer J."/>
            <person name="McCowan C."/>
            <person name="Murphy C."/>
            <person name="Pearson M."/>
            <person name="Poon T.W."/>
            <person name="Priest M."/>
            <person name="Roberts A."/>
            <person name="Saif S."/>
            <person name="Shea T."/>
            <person name="Sykes S."/>
            <person name="Wortman J."/>
            <person name="Nusbaum C."/>
            <person name="Birren B."/>
        </authorList>
    </citation>
    <scope>NUCLEOTIDE SEQUENCE [LARGE SCALE GENOMIC DNA]</scope>
    <source>
        <strain evidence="6">APO3</strain>
    </source>
</reference>
<name>W4GKY1_APHAT</name>
<dbReference type="PANTHER" id="PTHR13673:SF0">
    <property type="entry name" value="VPS35 ENDOSOMAL PROTEIN-SORTING FACTOR-LIKE"/>
    <property type="match status" value="1"/>
</dbReference>
<dbReference type="AlphaFoldDB" id="W4GKY1"/>
<evidence type="ECO:0000256" key="4">
    <source>
        <dbReference type="ARBA" id="ARBA00022753"/>
    </source>
</evidence>
<keyword evidence="4" id="KW-0967">Endosome</keyword>